<comment type="caution">
    <text evidence="1">The sequence shown here is derived from an EMBL/GenBank/DDBJ whole genome shotgun (WGS) entry which is preliminary data.</text>
</comment>
<dbReference type="Pfam" id="PF01904">
    <property type="entry name" value="DUF72"/>
    <property type="match status" value="1"/>
</dbReference>
<reference evidence="1 2" key="1">
    <citation type="submission" date="2018-08" db="EMBL/GenBank/DDBJ databases">
        <title>Acidipila sp. 4G-K13, an acidobacterium isolated from forest soil.</title>
        <authorList>
            <person name="Gao Z.-H."/>
            <person name="Qiu L.-H."/>
        </authorList>
    </citation>
    <scope>NUCLEOTIDE SEQUENCE [LARGE SCALE GENOMIC DNA]</scope>
    <source>
        <strain evidence="1 2">4G-K13</strain>
    </source>
</reference>
<sequence>MCVGCSGWAYTSWKPDFYPEKVSAKKLLEYYATRLNSVEVNYTFRSLPTETTIQSWLAQTGEAFRFSFKAPQRVTHILRLKNCAAALDDFARSIQPVAAAGRMGLVLFQLPPNMKADTARLEAFLDDAASLGLRMAFEFRHESWFDDAVYHLLEKHHTALCVAESDELQTPDIVTAPFACYRLRKSDYSESDLTAVRKLLVKRAGSGDVFAYFKHEDAPTGALHAAAVLEGLSR</sequence>
<dbReference type="EMBL" id="QVQT01000003">
    <property type="protein sequence ID" value="RFU17294.1"/>
    <property type="molecule type" value="Genomic_DNA"/>
</dbReference>
<dbReference type="Proteomes" id="UP000264702">
    <property type="component" value="Unassembled WGS sequence"/>
</dbReference>
<gene>
    <name evidence="1" type="ORF">D0Y96_10990</name>
</gene>
<dbReference type="PANTHER" id="PTHR30348:SF4">
    <property type="entry name" value="DUF72 DOMAIN-CONTAINING PROTEIN"/>
    <property type="match status" value="1"/>
</dbReference>
<dbReference type="OrthoDB" id="9780310at2"/>
<protein>
    <submittedName>
        <fullName evidence="1">DUF72 domain-containing protein</fullName>
    </submittedName>
</protein>
<evidence type="ECO:0000313" key="1">
    <source>
        <dbReference type="EMBL" id="RFU17294.1"/>
    </source>
</evidence>
<dbReference type="AlphaFoldDB" id="A0A372IQX8"/>
<evidence type="ECO:0000313" key="2">
    <source>
        <dbReference type="Proteomes" id="UP000264702"/>
    </source>
</evidence>
<name>A0A372IQX8_9BACT</name>
<dbReference type="Gene3D" id="3.20.20.410">
    <property type="entry name" value="Protein of unknown function UPF0759"/>
    <property type="match status" value="1"/>
</dbReference>
<accession>A0A372IQX8</accession>
<dbReference type="InterPro" id="IPR036520">
    <property type="entry name" value="UPF0759_sf"/>
</dbReference>
<organism evidence="1 2">
    <name type="scientific">Paracidobacterium acidisoli</name>
    <dbReference type="NCBI Taxonomy" id="2303751"/>
    <lineage>
        <taxon>Bacteria</taxon>
        <taxon>Pseudomonadati</taxon>
        <taxon>Acidobacteriota</taxon>
        <taxon>Terriglobia</taxon>
        <taxon>Terriglobales</taxon>
        <taxon>Acidobacteriaceae</taxon>
        <taxon>Paracidobacterium</taxon>
    </lineage>
</organism>
<dbReference type="PANTHER" id="PTHR30348">
    <property type="entry name" value="UNCHARACTERIZED PROTEIN YECE"/>
    <property type="match status" value="1"/>
</dbReference>
<proteinExistence type="predicted"/>
<keyword evidence="2" id="KW-1185">Reference proteome</keyword>
<dbReference type="SUPFAM" id="SSF117396">
    <property type="entry name" value="TM1631-like"/>
    <property type="match status" value="1"/>
</dbReference>
<dbReference type="InterPro" id="IPR002763">
    <property type="entry name" value="DUF72"/>
</dbReference>